<dbReference type="CDD" id="cd00090">
    <property type="entry name" value="HTH_ARSR"/>
    <property type="match status" value="1"/>
</dbReference>
<protein>
    <submittedName>
        <fullName evidence="1">Putative ArsR family transcriptional regulator</fullName>
    </submittedName>
</protein>
<comment type="caution">
    <text evidence="1">The sequence shown here is derived from an EMBL/GenBank/DDBJ whole genome shotgun (WGS) entry which is preliminary data.</text>
</comment>
<dbReference type="Proteomes" id="UP000587527">
    <property type="component" value="Unassembled WGS sequence"/>
</dbReference>
<dbReference type="Gene3D" id="1.10.10.10">
    <property type="entry name" value="Winged helix-like DNA-binding domain superfamily/Winged helix DNA-binding domain"/>
    <property type="match status" value="1"/>
</dbReference>
<dbReference type="Pfam" id="PF12840">
    <property type="entry name" value="HTH_20"/>
    <property type="match status" value="1"/>
</dbReference>
<dbReference type="EMBL" id="JACHMN010000003">
    <property type="protein sequence ID" value="MBB5872698.1"/>
    <property type="molecule type" value="Genomic_DNA"/>
</dbReference>
<dbReference type="InterPro" id="IPR036388">
    <property type="entry name" value="WH-like_DNA-bd_sf"/>
</dbReference>
<dbReference type="SUPFAM" id="SSF46785">
    <property type="entry name" value="Winged helix' DNA-binding domain"/>
    <property type="match status" value="1"/>
</dbReference>
<proteinExistence type="predicted"/>
<evidence type="ECO:0000313" key="1">
    <source>
        <dbReference type="EMBL" id="MBB5872698.1"/>
    </source>
</evidence>
<dbReference type="AlphaFoldDB" id="A0A841BYY3"/>
<sequence length="215" mass="22217">MDDAQVAAIGSLTDPTRRRAYELLTRADGPIGRDEVAAALGIGRTLAAFHLDKLAEVGLVEVSFARPEGRSGPGAGRPAKHYRIAPGEIAVGLPPRTYGDLSVLLAEALDRAGADLVAVAVARVQGVVAGRAAGPGADRVEFLTQRGYAPSTAPDGTITLRNCPFAAAAREFPPLICGMNLALLEGITEGAGWPGEARLDPAPGRCCVTLKSKTN</sequence>
<evidence type="ECO:0000313" key="2">
    <source>
        <dbReference type="Proteomes" id="UP000587527"/>
    </source>
</evidence>
<dbReference type="InterPro" id="IPR036390">
    <property type="entry name" value="WH_DNA-bd_sf"/>
</dbReference>
<dbReference type="RefSeq" id="WP_184842741.1">
    <property type="nucleotide sequence ID" value="NZ_JACHMN010000003.1"/>
</dbReference>
<organism evidence="1 2">
    <name type="scientific">Allocatelliglobosispora scoriae</name>
    <dbReference type="NCBI Taxonomy" id="643052"/>
    <lineage>
        <taxon>Bacteria</taxon>
        <taxon>Bacillati</taxon>
        <taxon>Actinomycetota</taxon>
        <taxon>Actinomycetes</taxon>
        <taxon>Micromonosporales</taxon>
        <taxon>Micromonosporaceae</taxon>
        <taxon>Allocatelliglobosispora</taxon>
    </lineage>
</organism>
<accession>A0A841BYY3</accession>
<keyword evidence="2" id="KW-1185">Reference proteome</keyword>
<reference evidence="1 2" key="1">
    <citation type="submission" date="2020-08" db="EMBL/GenBank/DDBJ databases">
        <title>Sequencing the genomes of 1000 actinobacteria strains.</title>
        <authorList>
            <person name="Klenk H.-P."/>
        </authorList>
    </citation>
    <scope>NUCLEOTIDE SEQUENCE [LARGE SCALE GENOMIC DNA]</scope>
    <source>
        <strain evidence="1 2">DSM 45362</strain>
    </source>
</reference>
<dbReference type="InterPro" id="IPR011991">
    <property type="entry name" value="ArsR-like_HTH"/>
</dbReference>
<gene>
    <name evidence="1" type="ORF">F4553_006132</name>
</gene>
<name>A0A841BYY3_9ACTN</name>